<reference evidence="2 3" key="1">
    <citation type="journal article" date="2024" name="G3 (Bethesda)">
        <title>Genome assembly of Hibiscus sabdariffa L. provides insights into metabolisms of medicinal natural products.</title>
        <authorList>
            <person name="Kim T."/>
        </authorList>
    </citation>
    <scope>NUCLEOTIDE SEQUENCE [LARGE SCALE GENOMIC DNA]</scope>
    <source>
        <strain evidence="2">TK-2024</strain>
        <tissue evidence="2">Old leaves</tissue>
    </source>
</reference>
<dbReference type="Proteomes" id="UP001472677">
    <property type="component" value="Unassembled WGS sequence"/>
</dbReference>
<gene>
    <name evidence="2" type="ORF">V6N12_030634</name>
</gene>
<name>A0ABR1Z6G5_9ROSI</name>
<organism evidence="2 3">
    <name type="scientific">Hibiscus sabdariffa</name>
    <name type="common">roselle</name>
    <dbReference type="NCBI Taxonomy" id="183260"/>
    <lineage>
        <taxon>Eukaryota</taxon>
        <taxon>Viridiplantae</taxon>
        <taxon>Streptophyta</taxon>
        <taxon>Embryophyta</taxon>
        <taxon>Tracheophyta</taxon>
        <taxon>Spermatophyta</taxon>
        <taxon>Magnoliopsida</taxon>
        <taxon>eudicotyledons</taxon>
        <taxon>Gunneridae</taxon>
        <taxon>Pentapetalae</taxon>
        <taxon>rosids</taxon>
        <taxon>malvids</taxon>
        <taxon>Malvales</taxon>
        <taxon>Malvaceae</taxon>
        <taxon>Malvoideae</taxon>
        <taxon>Hibiscus</taxon>
    </lineage>
</organism>
<protein>
    <submittedName>
        <fullName evidence="2">Uncharacterized protein</fullName>
    </submittedName>
</protein>
<keyword evidence="3" id="KW-1185">Reference proteome</keyword>
<evidence type="ECO:0000313" key="2">
    <source>
        <dbReference type="EMBL" id="KAK8474649.1"/>
    </source>
</evidence>
<feature type="region of interest" description="Disordered" evidence="1">
    <location>
        <begin position="96"/>
        <end position="125"/>
    </location>
</feature>
<sequence>MLSSMEVTSSTHGTHSILFTARPSEHWARSVPGSTRCGLASMGRVTSTKLAFWVRPVGPVNCWNYRHAEPGPEPSGRRLTPNPSCRDLAVLMPSSSTDHSSCSGAPLQPPSPPLCSPQRPLSARTGYPQEPVTEMGFDVNGDGSARLRMAVAMVVVWMAYPMKG</sequence>
<evidence type="ECO:0000313" key="3">
    <source>
        <dbReference type="Proteomes" id="UP001472677"/>
    </source>
</evidence>
<accession>A0ABR1Z6G5</accession>
<proteinExistence type="predicted"/>
<evidence type="ECO:0000256" key="1">
    <source>
        <dbReference type="SAM" id="MobiDB-lite"/>
    </source>
</evidence>
<comment type="caution">
    <text evidence="2">The sequence shown here is derived from an EMBL/GenBank/DDBJ whole genome shotgun (WGS) entry which is preliminary data.</text>
</comment>
<dbReference type="EMBL" id="JBBPBM010002791">
    <property type="protein sequence ID" value="KAK8474649.1"/>
    <property type="molecule type" value="Genomic_DNA"/>
</dbReference>